<dbReference type="EMBL" id="SBIQ01000120">
    <property type="protein sequence ID" value="KAF7683171.1"/>
    <property type="molecule type" value="Genomic_DNA"/>
</dbReference>
<keyword evidence="2" id="KW-1185">Reference proteome</keyword>
<proteinExistence type="predicted"/>
<gene>
    <name evidence="1" type="ORF">TCON_1617</name>
</gene>
<sequence>MDIFPRAVDDVSPPFRSFVSELQNQDQFYSFIDNYIEGDDIDDNNNRSMRDITDSHTYNKLLPQSNLPRFDERQKLTIVTLYSLRIRMGSIRGQPSVFQIHFTFRAMVNQNVWVFVEYVLNYDRIYNGYCFYTNNPQLFINMIETHESYEESQALYNMMTEDGIVFIKDEQIPLDSTDWLHSYKKLLMSYANCNLFFFYLLNRAVIWHSTPNYLIFENWWKKIKKTSNFHSTSNGDISLMKEFITLVPGMTKTGAIDILVLIKDCVSKSDIRILADVGLDTFSQADFNIKQIDRVYHVWLDRWYSTITNKEVVHLYEIMVRMQRINQKPVYIEMIITLEMINTFKDIMNRNEGVMFVTEEPNLYIQTFLTGHKQEIYNFIIKDEGLTDNKQVLYNFIMKDQSLWDCPLTPPSPPSLIVDKNLNLKCARIVVDQFIQNHEIYMLDKWAFVCGEMRIMIPQYWRLGVDDIFTRLLFNVFVWPFNPKSIIRTDIDFIFDLAIQDSIIGRQMFVRCPVNWSNFRIMPLAMKIHCDLIHQFIIKTKKKQKKTSKYILNLYRYL</sequence>
<accession>A0ABQ7HYC9</accession>
<protein>
    <submittedName>
        <fullName evidence="1">Uncharacterized protein</fullName>
    </submittedName>
</protein>
<organism evidence="1 2">
    <name type="scientific">Astathelohania contejeani</name>
    <dbReference type="NCBI Taxonomy" id="164912"/>
    <lineage>
        <taxon>Eukaryota</taxon>
        <taxon>Fungi</taxon>
        <taxon>Fungi incertae sedis</taxon>
        <taxon>Microsporidia</taxon>
        <taxon>Astathelohaniidae</taxon>
        <taxon>Astathelohania</taxon>
    </lineage>
</organism>
<reference evidence="1 2" key="1">
    <citation type="submission" date="2019-01" db="EMBL/GenBank/DDBJ databases">
        <title>Genomes sequencing and comparative genomics of infectious freshwater microsporidia, Cucumispora dikerogammari and Thelohania contejeani.</title>
        <authorList>
            <person name="Cormier A."/>
            <person name="Giraud I."/>
            <person name="Wattier R."/>
            <person name="Teixeira M."/>
            <person name="Grandjean F."/>
            <person name="Rigaud T."/>
            <person name="Cordaux R."/>
        </authorList>
    </citation>
    <scope>NUCLEOTIDE SEQUENCE [LARGE SCALE GENOMIC DNA]</scope>
    <source>
        <strain evidence="1">T1</strain>
        <tissue evidence="1">Spores</tissue>
    </source>
</reference>
<comment type="caution">
    <text evidence="1">The sequence shown here is derived from an EMBL/GenBank/DDBJ whole genome shotgun (WGS) entry which is preliminary data.</text>
</comment>
<name>A0ABQ7HYC9_9MICR</name>
<evidence type="ECO:0000313" key="1">
    <source>
        <dbReference type="EMBL" id="KAF7683171.1"/>
    </source>
</evidence>
<evidence type="ECO:0000313" key="2">
    <source>
        <dbReference type="Proteomes" id="UP001516464"/>
    </source>
</evidence>
<dbReference type="Proteomes" id="UP001516464">
    <property type="component" value="Unassembled WGS sequence"/>
</dbReference>